<evidence type="ECO:0000256" key="1">
    <source>
        <dbReference type="SAM" id="Phobius"/>
    </source>
</evidence>
<accession>A0ABT0H6L4</accession>
<keyword evidence="1" id="KW-0472">Membrane</keyword>
<name>A0ABT0H6L4_9FLAO</name>
<dbReference type="InterPro" id="IPR002860">
    <property type="entry name" value="BNR_rpt"/>
</dbReference>
<feature type="transmembrane region" description="Helical" evidence="1">
    <location>
        <begin position="6"/>
        <end position="28"/>
    </location>
</feature>
<dbReference type="PANTHER" id="PTHR47199:SF2">
    <property type="entry name" value="PHOTOSYSTEM II STABILITY_ASSEMBLY FACTOR HCF136, CHLOROPLASTIC"/>
    <property type="match status" value="1"/>
</dbReference>
<sequence>MKKEKLLVFVSIVTMSIMCYGLLSYTSYRKHLPSLKQFRSVHIETLVQDSTLNIRALELVDSIGPTYLTSRGEFGILLPNSFINHVDSLKEKSFYHHKINLSNDTLQLNFRALSALKEKGFGITIGSPALLYQLNADLEKNKIVYEEHHPKAFYDAMEFWNDDEGIAIGDPTADCISIIITRDGGETWTKLLCEDLPKIKEGEAAFAASDSNIAIVGTHTWIATGGKVSRILYSSDKGKTWEIYDTPIVQGLETTGMYSIDFYDRLNGFGIGGDYTRPADSSANKIRTHDGGKTWQLVAINQSPGYRSCVQYVPNGEGKALVAIGFNGIDYSSDAGNSWTHLSDEGFYTIRFLNDSVAYAAGNGRLSKLTFKE</sequence>
<reference evidence="2" key="1">
    <citation type="submission" date="2022-04" db="EMBL/GenBank/DDBJ databases">
        <authorList>
            <person name="Ren T."/>
        </authorList>
    </citation>
    <scope>NUCLEOTIDE SEQUENCE</scope>
    <source>
        <strain evidence="2">F63249</strain>
    </source>
</reference>
<keyword evidence="1" id="KW-1133">Transmembrane helix</keyword>
<dbReference type="RefSeq" id="WP_248411786.1">
    <property type="nucleotide sequence ID" value="NZ_JALPQF010000002.1"/>
</dbReference>
<dbReference type="Proteomes" id="UP001203687">
    <property type="component" value="Unassembled WGS sequence"/>
</dbReference>
<dbReference type="CDD" id="cd15482">
    <property type="entry name" value="Sialidase_non-viral"/>
    <property type="match status" value="1"/>
</dbReference>
<organism evidence="2 3">
    <name type="scientific">Psychroserpens algicola</name>
    <dbReference type="NCBI Taxonomy" id="1719034"/>
    <lineage>
        <taxon>Bacteria</taxon>
        <taxon>Pseudomonadati</taxon>
        <taxon>Bacteroidota</taxon>
        <taxon>Flavobacteriia</taxon>
        <taxon>Flavobacteriales</taxon>
        <taxon>Flavobacteriaceae</taxon>
        <taxon>Psychroserpens</taxon>
    </lineage>
</organism>
<gene>
    <name evidence="2" type="ORF">MUY34_02480</name>
</gene>
<comment type="caution">
    <text evidence="2">The sequence shown here is derived from an EMBL/GenBank/DDBJ whole genome shotgun (WGS) entry which is preliminary data.</text>
</comment>
<evidence type="ECO:0000313" key="3">
    <source>
        <dbReference type="Proteomes" id="UP001203687"/>
    </source>
</evidence>
<keyword evidence="1" id="KW-0812">Transmembrane</keyword>
<keyword evidence="3" id="KW-1185">Reference proteome</keyword>
<dbReference type="PANTHER" id="PTHR47199">
    <property type="entry name" value="PHOTOSYSTEM II STABILITY/ASSEMBLY FACTOR HCF136, CHLOROPLASTIC"/>
    <property type="match status" value="1"/>
</dbReference>
<protein>
    <submittedName>
        <fullName evidence="2">Oxidoreductase</fullName>
    </submittedName>
</protein>
<dbReference type="Pfam" id="PF02012">
    <property type="entry name" value="BNR"/>
    <property type="match status" value="1"/>
</dbReference>
<dbReference type="EMBL" id="JALPQF010000002">
    <property type="protein sequence ID" value="MCK8479467.1"/>
    <property type="molecule type" value="Genomic_DNA"/>
</dbReference>
<evidence type="ECO:0000313" key="2">
    <source>
        <dbReference type="EMBL" id="MCK8479467.1"/>
    </source>
</evidence>
<proteinExistence type="predicted"/>
<dbReference type="Gene3D" id="2.130.10.10">
    <property type="entry name" value="YVTN repeat-like/Quinoprotein amine dehydrogenase"/>
    <property type="match status" value="1"/>
</dbReference>
<dbReference type="InterPro" id="IPR015943">
    <property type="entry name" value="WD40/YVTN_repeat-like_dom_sf"/>
</dbReference>
<dbReference type="SUPFAM" id="SSF110296">
    <property type="entry name" value="Oligoxyloglucan reducing end-specific cellobiohydrolase"/>
    <property type="match status" value="1"/>
</dbReference>